<evidence type="ECO:0000313" key="2">
    <source>
        <dbReference type="Proteomes" id="UP001157974"/>
    </source>
</evidence>
<evidence type="ECO:0000313" key="1">
    <source>
        <dbReference type="EMBL" id="KAJ8902256.1"/>
    </source>
</evidence>
<comment type="caution">
    <text evidence="1">The sequence shown here is derived from an EMBL/GenBank/DDBJ whole genome shotgun (WGS) entry which is preliminary data.</text>
</comment>
<protein>
    <submittedName>
        <fullName evidence="1">Uncharacterized protein</fullName>
    </submittedName>
</protein>
<name>A0AAV8UID3_9RHOD</name>
<dbReference type="EMBL" id="JAMWBK010000009">
    <property type="protein sequence ID" value="KAJ8902256.1"/>
    <property type="molecule type" value="Genomic_DNA"/>
</dbReference>
<keyword evidence="2" id="KW-1185">Reference proteome</keyword>
<reference evidence="1 2" key="1">
    <citation type="journal article" date="2023" name="Nat. Commun.">
        <title>Origin of minicircular mitochondrial genomes in red algae.</title>
        <authorList>
            <person name="Lee Y."/>
            <person name="Cho C.H."/>
            <person name="Lee Y.M."/>
            <person name="Park S.I."/>
            <person name="Yang J.H."/>
            <person name="West J.A."/>
            <person name="Bhattacharya D."/>
            <person name="Yoon H.S."/>
        </authorList>
    </citation>
    <scope>NUCLEOTIDE SEQUENCE [LARGE SCALE GENOMIC DNA]</scope>
    <source>
        <strain evidence="1 2">CCMP1338</strain>
        <tissue evidence="1">Whole cell</tissue>
    </source>
</reference>
<gene>
    <name evidence="1" type="ORF">NDN08_006663</name>
</gene>
<sequence length="685" mass="74974">MNAMKRGATVVGRWMLPAGSDKRGTLFPDDISNRRSVLVFLGRKLYRLDAEGGLYLLSTVESDIRAIAHENGRNLWIAMESGTCVKDSIKSRPEQISTRLVSSGSGSPPQSKRVSSIFWSQRDEQLFVYGSAHYKVVNSDGMCVGSDDDAHTQGKTLAVRTSCSLLTEESAARLFENEDEVDLIGDLEGRVWAQNKRGRRRLETLDLGEPVRQIVVGRGVAVIGSLGTAKLAGSNGVVRCRVPQPSSLSHALHPPSGGFAVSIVSNRYLFIVSDEGKVGKVNTRRGVDSVLQTSEDVYLLYSSGHLEKIGCERFFAPISHPSNTKDVALYRTGAILGAIEKLTEKATELESENGKLVSSLSSMNSAVQLFYSRPQCPVKLRIQTSCLTNCLEPNPNVVVHLALENRSNIRIGGNGWSLALCIATGRESKSCNYLLETTELEGSGPVHIGDLPIRLKSAETSVISSQLVFKFTGAAGSRQYEPVVIMLAEENMDAPFLFRGTSISENRQERGIESRAVIHFHAELSTDLRKFVQEAMKPLVSTQAVGDHQELEFFGLDGKLLKFDLKYSASDSKRHCEVTARGELSMVAALRAAIIRRMMANPRVKANFRDQTNGRSWVDTSSVLQQSIADLWAIEKESASGMTAAIKDEAETVAAVKTKLVAAYTDARNTRDCVFEVLNNCTDNC</sequence>
<accession>A0AAV8UID3</accession>
<dbReference type="Proteomes" id="UP001157974">
    <property type="component" value="Unassembled WGS sequence"/>
</dbReference>
<proteinExistence type="predicted"/>
<dbReference type="AlphaFoldDB" id="A0AAV8UID3"/>
<organism evidence="1 2">
    <name type="scientific">Rhodosorus marinus</name>
    <dbReference type="NCBI Taxonomy" id="101924"/>
    <lineage>
        <taxon>Eukaryota</taxon>
        <taxon>Rhodophyta</taxon>
        <taxon>Stylonematophyceae</taxon>
        <taxon>Stylonematales</taxon>
        <taxon>Stylonemataceae</taxon>
        <taxon>Rhodosorus</taxon>
    </lineage>
</organism>